<evidence type="ECO:0000256" key="6">
    <source>
        <dbReference type="SAM" id="Phobius"/>
    </source>
</evidence>
<keyword evidence="4 6" id="KW-1133">Transmembrane helix</keyword>
<reference evidence="8 9" key="2">
    <citation type="submission" date="2020-05" db="EMBL/GenBank/DDBJ databases">
        <title>Draft genome sequence of Desulfovibrio sp. strainFSS-1.</title>
        <authorList>
            <person name="Shimoshige H."/>
            <person name="Kobayashi H."/>
            <person name="Maekawa T."/>
        </authorList>
    </citation>
    <scope>NUCLEOTIDE SEQUENCE [LARGE SCALE GENOMIC DNA]</scope>
    <source>
        <strain evidence="8 9">SIID29052-01</strain>
    </source>
</reference>
<keyword evidence="3 6" id="KW-0812">Transmembrane</keyword>
<feature type="transmembrane region" description="Helical" evidence="6">
    <location>
        <begin position="37"/>
        <end position="58"/>
    </location>
</feature>
<feature type="transmembrane region" description="Helical" evidence="6">
    <location>
        <begin position="136"/>
        <end position="154"/>
    </location>
</feature>
<feature type="domain" description="EamA" evidence="7">
    <location>
        <begin position="18"/>
        <end position="149"/>
    </location>
</feature>
<evidence type="ECO:0000256" key="2">
    <source>
        <dbReference type="ARBA" id="ARBA00022475"/>
    </source>
</evidence>
<dbReference type="RefSeq" id="WP_173084979.1">
    <property type="nucleotide sequence ID" value="NZ_BLTE01000011.1"/>
</dbReference>
<dbReference type="InterPro" id="IPR050638">
    <property type="entry name" value="AA-Vitamin_Transporters"/>
</dbReference>
<feature type="transmembrane region" description="Helical" evidence="6">
    <location>
        <begin position="197"/>
        <end position="214"/>
    </location>
</feature>
<feature type="transmembrane region" description="Helical" evidence="6">
    <location>
        <begin position="257"/>
        <end position="276"/>
    </location>
</feature>
<comment type="caution">
    <text evidence="8">The sequence shown here is derived from an EMBL/GenBank/DDBJ whole genome shotgun (WGS) entry which is preliminary data.</text>
</comment>
<dbReference type="EMBL" id="BLTE01000011">
    <property type="protein sequence ID" value="GFK94678.1"/>
    <property type="molecule type" value="Genomic_DNA"/>
</dbReference>
<dbReference type="SUPFAM" id="SSF103481">
    <property type="entry name" value="Multidrug resistance efflux transporter EmrE"/>
    <property type="match status" value="2"/>
</dbReference>
<keyword evidence="9" id="KW-1185">Reference proteome</keyword>
<evidence type="ECO:0000313" key="8">
    <source>
        <dbReference type="EMBL" id="GFK94678.1"/>
    </source>
</evidence>
<dbReference type="Proteomes" id="UP000494245">
    <property type="component" value="Unassembled WGS sequence"/>
</dbReference>
<dbReference type="InterPro" id="IPR037185">
    <property type="entry name" value="EmrE-like"/>
</dbReference>
<accession>A0A6V8LWN2</accession>
<feature type="transmembrane region" description="Helical" evidence="6">
    <location>
        <begin position="108"/>
        <end position="129"/>
    </location>
</feature>
<evidence type="ECO:0000259" key="7">
    <source>
        <dbReference type="Pfam" id="PF00892"/>
    </source>
</evidence>
<name>A0A6V8LWN2_9BACT</name>
<keyword evidence="2" id="KW-1003">Cell membrane</keyword>
<dbReference type="AlphaFoldDB" id="A0A6V8LWN2"/>
<proteinExistence type="predicted"/>
<evidence type="ECO:0000256" key="1">
    <source>
        <dbReference type="ARBA" id="ARBA00004651"/>
    </source>
</evidence>
<dbReference type="InterPro" id="IPR000620">
    <property type="entry name" value="EamA_dom"/>
</dbReference>
<dbReference type="Pfam" id="PF00892">
    <property type="entry name" value="EamA"/>
    <property type="match status" value="2"/>
</dbReference>
<protein>
    <recommendedName>
        <fullName evidence="7">EamA domain-containing protein</fullName>
    </recommendedName>
</protein>
<dbReference type="PANTHER" id="PTHR32322">
    <property type="entry name" value="INNER MEMBRANE TRANSPORTER"/>
    <property type="match status" value="1"/>
</dbReference>
<keyword evidence="5 6" id="KW-0472">Membrane</keyword>
<gene>
    <name evidence="8" type="ORF">NNJEOMEG_02525</name>
</gene>
<dbReference type="PANTHER" id="PTHR32322:SF18">
    <property type="entry name" value="S-ADENOSYLMETHIONINE_S-ADENOSYLHOMOCYSTEINE TRANSPORTER"/>
    <property type="match status" value="1"/>
</dbReference>
<organism evidence="8 9">
    <name type="scientific">Fundidesulfovibrio magnetotacticus</name>
    <dbReference type="NCBI Taxonomy" id="2730080"/>
    <lineage>
        <taxon>Bacteria</taxon>
        <taxon>Pseudomonadati</taxon>
        <taxon>Thermodesulfobacteriota</taxon>
        <taxon>Desulfovibrionia</taxon>
        <taxon>Desulfovibrionales</taxon>
        <taxon>Desulfovibrionaceae</taxon>
        <taxon>Fundidesulfovibrio</taxon>
    </lineage>
</organism>
<evidence type="ECO:0000313" key="9">
    <source>
        <dbReference type="Proteomes" id="UP000494245"/>
    </source>
</evidence>
<sequence>MRSSVQQGASLRPVLDMSLAMVLVGATAPLGELALRGIPLFVVLAARLFLAGAALWLLDRARRTGASLPYPPVRLSPRHWAVLGFQALCGVVVFNCCLWLGMETAGPAAAGVFTSATPAVMVLLGAVFFRERPSGRALAGVVLAVAGVLAARGGEAGPWRPAPADLWLLAAVAGESLFLLALKWLPRELSPLDAARRVTWLGLAWVLPLAFVQAGDLRPGQVGASAWLAVAVLGVLVTAGGYVLWFRGVGRSRPSQAAAVTGLLPVSAVLCAWALTGETPEASQLAGCLAVGAGILLASPRGG</sequence>
<reference evidence="8 9" key="1">
    <citation type="submission" date="2020-04" db="EMBL/GenBank/DDBJ databases">
        <authorList>
            <consortium name="Desulfovibrio sp. FSS-1 genome sequencing consortium"/>
            <person name="Shimoshige H."/>
            <person name="Kobayashi H."/>
            <person name="Maekawa T."/>
        </authorList>
    </citation>
    <scope>NUCLEOTIDE SEQUENCE [LARGE SCALE GENOMIC DNA]</scope>
    <source>
        <strain evidence="8 9">SIID29052-01</strain>
    </source>
</reference>
<feature type="domain" description="EamA" evidence="7">
    <location>
        <begin position="164"/>
        <end position="298"/>
    </location>
</feature>
<comment type="subcellular location">
    <subcellularLocation>
        <location evidence="1">Cell membrane</location>
        <topology evidence="1">Multi-pass membrane protein</topology>
    </subcellularLocation>
</comment>
<feature type="transmembrane region" description="Helical" evidence="6">
    <location>
        <begin position="166"/>
        <end position="185"/>
    </location>
</feature>
<feature type="transmembrane region" description="Helical" evidence="6">
    <location>
        <begin position="79"/>
        <end position="102"/>
    </location>
</feature>
<evidence type="ECO:0000256" key="3">
    <source>
        <dbReference type="ARBA" id="ARBA00022692"/>
    </source>
</evidence>
<dbReference type="GO" id="GO:0005886">
    <property type="term" value="C:plasma membrane"/>
    <property type="evidence" value="ECO:0007669"/>
    <property type="project" value="UniProtKB-SubCell"/>
</dbReference>
<evidence type="ECO:0000256" key="4">
    <source>
        <dbReference type="ARBA" id="ARBA00022989"/>
    </source>
</evidence>
<evidence type="ECO:0000256" key="5">
    <source>
        <dbReference type="ARBA" id="ARBA00023136"/>
    </source>
</evidence>
<feature type="transmembrane region" description="Helical" evidence="6">
    <location>
        <begin position="226"/>
        <end position="245"/>
    </location>
</feature>